<dbReference type="Proteomes" id="UP001175228">
    <property type="component" value="Unassembled WGS sequence"/>
</dbReference>
<sequence length="214" mass="24293">QHYQWSTLPGRSLYRWLLYNTTHRRNCTPPSPTVITYTPAHTNSNDPASLMNNAADLLATSSQNLILRPFPAPVPTFFMDHFVLYNETDGYIESNISNYLSNLHATLTRTRPDFRPASVMMSPLYKPCPPPEHPYIRASSAFSAVVQLYARSCQLDCRYARFLRFGDVCPTCISGCPVIETIHHIFVQCPEYDAIRDEVSQQIHAETAKVLHAT</sequence>
<evidence type="ECO:0000313" key="1">
    <source>
        <dbReference type="EMBL" id="KAK0493913.1"/>
    </source>
</evidence>
<proteinExistence type="predicted"/>
<comment type="caution">
    <text evidence="1">The sequence shown here is derived from an EMBL/GenBank/DDBJ whole genome shotgun (WGS) entry which is preliminary data.</text>
</comment>
<dbReference type="AlphaFoldDB" id="A0AA39Q328"/>
<name>A0AA39Q328_9AGAR</name>
<protein>
    <submittedName>
        <fullName evidence="1">Uncharacterized protein</fullName>
    </submittedName>
</protein>
<accession>A0AA39Q328</accession>
<keyword evidence="2" id="KW-1185">Reference proteome</keyword>
<organism evidence="1 2">
    <name type="scientific">Armillaria luteobubalina</name>
    <dbReference type="NCBI Taxonomy" id="153913"/>
    <lineage>
        <taxon>Eukaryota</taxon>
        <taxon>Fungi</taxon>
        <taxon>Dikarya</taxon>
        <taxon>Basidiomycota</taxon>
        <taxon>Agaricomycotina</taxon>
        <taxon>Agaricomycetes</taxon>
        <taxon>Agaricomycetidae</taxon>
        <taxon>Agaricales</taxon>
        <taxon>Marasmiineae</taxon>
        <taxon>Physalacriaceae</taxon>
        <taxon>Armillaria</taxon>
    </lineage>
</organism>
<reference evidence="1" key="1">
    <citation type="submission" date="2023-06" db="EMBL/GenBank/DDBJ databases">
        <authorList>
            <consortium name="Lawrence Berkeley National Laboratory"/>
            <person name="Ahrendt S."/>
            <person name="Sahu N."/>
            <person name="Indic B."/>
            <person name="Wong-Bajracharya J."/>
            <person name="Merenyi Z."/>
            <person name="Ke H.-M."/>
            <person name="Monk M."/>
            <person name="Kocsube S."/>
            <person name="Drula E."/>
            <person name="Lipzen A."/>
            <person name="Balint B."/>
            <person name="Henrissat B."/>
            <person name="Andreopoulos B."/>
            <person name="Martin F.M."/>
            <person name="Harder C.B."/>
            <person name="Rigling D."/>
            <person name="Ford K.L."/>
            <person name="Foster G.D."/>
            <person name="Pangilinan J."/>
            <person name="Papanicolaou A."/>
            <person name="Barry K."/>
            <person name="LaButti K."/>
            <person name="Viragh M."/>
            <person name="Koriabine M."/>
            <person name="Yan M."/>
            <person name="Riley R."/>
            <person name="Champramary S."/>
            <person name="Plett K.L."/>
            <person name="Tsai I.J."/>
            <person name="Slot J."/>
            <person name="Sipos G."/>
            <person name="Plett J."/>
            <person name="Nagy L.G."/>
            <person name="Grigoriev I.V."/>
        </authorList>
    </citation>
    <scope>NUCLEOTIDE SEQUENCE</scope>
    <source>
        <strain evidence="1">HWK02</strain>
    </source>
</reference>
<gene>
    <name evidence="1" type="ORF">EDD18DRAFT_1049558</name>
</gene>
<feature type="non-terminal residue" evidence="1">
    <location>
        <position position="214"/>
    </location>
</feature>
<feature type="non-terminal residue" evidence="1">
    <location>
        <position position="1"/>
    </location>
</feature>
<evidence type="ECO:0000313" key="2">
    <source>
        <dbReference type="Proteomes" id="UP001175228"/>
    </source>
</evidence>
<dbReference type="EMBL" id="JAUEPU010000022">
    <property type="protein sequence ID" value="KAK0493913.1"/>
    <property type="molecule type" value="Genomic_DNA"/>
</dbReference>